<organism evidence="2 3">
    <name type="scientific">Kutzneria chonburiensis</name>
    <dbReference type="NCBI Taxonomy" id="1483604"/>
    <lineage>
        <taxon>Bacteria</taxon>
        <taxon>Bacillati</taxon>
        <taxon>Actinomycetota</taxon>
        <taxon>Actinomycetes</taxon>
        <taxon>Pseudonocardiales</taxon>
        <taxon>Pseudonocardiaceae</taxon>
        <taxon>Kutzneria</taxon>
    </lineage>
</organism>
<accession>A0ABV6MQD0</accession>
<evidence type="ECO:0008006" key="4">
    <source>
        <dbReference type="Google" id="ProtNLM"/>
    </source>
</evidence>
<dbReference type="EMBL" id="JBHLUD010000004">
    <property type="protein sequence ID" value="MFC0542528.1"/>
    <property type="molecule type" value="Genomic_DNA"/>
</dbReference>
<gene>
    <name evidence="2" type="ORF">ACFFH7_13605</name>
</gene>
<evidence type="ECO:0000256" key="1">
    <source>
        <dbReference type="SAM" id="SignalP"/>
    </source>
</evidence>
<evidence type="ECO:0000313" key="3">
    <source>
        <dbReference type="Proteomes" id="UP001589810"/>
    </source>
</evidence>
<evidence type="ECO:0000313" key="2">
    <source>
        <dbReference type="EMBL" id="MFC0542528.1"/>
    </source>
</evidence>
<keyword evidence="3" id="KW-1185">Reference proteome</keyword>
<comment type="caution">
    <text evidence="2">The sequence shown here is derived from an EMBL/GenBank/DDBJ whole genome shotgun (WGS) entry which is preliminary data.</text>
</comment>
<feature type="signal peptide" evidence="1">
    <location>
        <begin position="1"/>
        <end position="21"/>
    </location>
</feature>
<dbReference type="Proteomes" id="UP001589810">
    <property type="component" value="Unassembled WGS sequence"/>
</dbReference>
<keyword evidence="1" id="KW-0732">Signal</keyword>
<name>A0ABV6MQD0_9PSEU</name>
<sequence>MKKLAIAFAGLLALPALTAAATPPPVPCGVNLVSFYYGGFSQNLSLGSFDLTLLAHDGVTCTLPDTPLIAVGGPDGSVPLHVDGRGGTLVLRPNSPLHASLSYNLPDLPENAVKISYLHLSMPDKSLRGSYFGTPGVIDINKNGVFVTAWRTGIGLGQGEGTS</sequence>
<feature type="chain" id="PRO_5046319599" description="DUF4232 domain-containing protein" evidence="1">
    <location>
        <begin position="22"/>
        <end position="163"/>
    </location>
</feature>
<proteinExistence type="predicted"/>
<dbReference type="RefSeq" id="WP_273940946.1">
    <property type="nucleotide sequence ID" value="NZ_CP097263.1"/>
</dbReference>
<reference evidence="2 3" key="1">
    <citation type="submission" date="2024-09" db="EMBL/GenBank/DDBJ databases">
        <authorList>
            <person name="Sun Q."/>
            <person name="Mori K."/>
        </authorList>
    </citation>
    <scope>NUCLEOTIDE SEQUENCE [LARGE SCALE GENOMIC DNA]</scope>
    <source>
        <strain evidence="2 3">TBRC 1432</strain>
    </source>
</reference>
<protein>
    <recommendedName>
        <fullName evidence="4">DUF4232 domain-containing protein</fullName>
    </recommendedName>
</protein>